<organism evidence="2">
    <name type="scientific">Anopheles triannulatus</name>
    <dbReference type="NCBI Taxonomy" id="58253"/>
    <lineage>
        <taxon>Eukaryota</taxon>
        <taxon>Metazoa</taxon>
        <taxon>Ecdysozoa</taxon>
        <taxon>Arthropoda</taxon>
        <taxon>Hexapoda</taxon>
        <taxon>Insecta</taxon>
        <taxon>Pterygota</taxon>
        <taxon>Neoptera</taxon>
        <taxon>Endopterygota</taxon>
        <taxon>Diptera</taxon>
        <taxon>Nematocera</taxon>
        <taxon>Culicoidea</taxon>
        <taxon>Culicidae</taxon>
        <taxon>Anophelinae</taxon>
        <taxon>Anopheles</taxon>
    </lineage>
</organism>
<proteinExistence type="predicted"/>
<dbReference type="PROSITE" id="PS51257">
    <property type="entry name" value="PROKAR_LIPOPROTEIN"/>
    <property type="match status" value="1"/>
</dbReference>
<feature type="region of interest" description="Disordered" evidence="1">
    <location>
        <begin position="43"/>
        <end position="66"/>
    </location>
</feature>
<dbReference type="EMBL" id="GGFK01014528">
    <property type="protein sequence ID" value="MBW47849.1"/>
    <property type="molecule type" value="Transcribed_RNA"/>
</dbReference>
<feature type="compositionally biased region" description="Polar residues" evidence="1">
    <location>
        <begin position="53"/>
        <end position="66"/>
    </location>
</feature>
<reference evidence="2" key="1">
    <citation type="submission" date="2018-01" db="EMBL/GenBank/DDBJ databases">
        <title>An insight into the sialome of Amazonian anophelines.</title>
        <authorList>
            <person name="Ribeiro J.M."/>
            <person name="Scarpassa V."/>
            <person name="Calvo E."/>
        </authorList>
    </citation>
    <scope>NUCLEOTIDE SEQUENCE</scope>
    <source>
        <tissue evidence="2">Salivary glands</tissue>
    </source>
</reference>
<name>A0A2M4B485_9DIPT</name>
<evidence type="ECO:0000313" key="2">
    <source>
        <dbReference type="EMBL" id="MBW47849.1"/>
    </source>
</evidence>
<accession>A0A2M4B485</accession>
<sequence>MRIRMLVQTAVLAGCYDPSSLAQGTRTNARMIHPRVSRRLHQYTRPAKRPTAVSLSPNLTAGSSRQ</sequence>
<protein>
    <submittedName>
        <fullName evidence="2">Putative secreted protein</fullName>
    </submittedName>
</protein>
<dbReference type="AlphaFoldDB" id="A0A2M4B485"/>
<evidence type="ECO:0000256" key="1">
    <source>
        <dbReference type="SAM" id="MobiDB-lite"/>
    </source>
</evidence>